<name>A0A1D3D6E8_9EIME</name>
<proteinExistence type="predicted"/>
<comment type="caution">
    <text evidence="2">The sequence shown here is derived from an EMBL/GenBank/DDBJ whole genome shotgun (WGS) entry which is preliminary data.</text>
</comment>
<dbReference type="AlphaFoldDB" id="A0A1D3D6E8"/>
<feature type="compositionally biased region" description="Basic residues" evidence="1">
    <location>
        <begin position="118"/>
        <end position="129"/>
    </location>
</feature>
<dbReference type="InParanoid" id="A0A1D3D6E8"/>
<feature type="region of interest" description="Disordered" evidence="1">
    <location>
        <begin position="1"/>
        <end position="81"/>
    </location>
</feature>
<dbReference type="VEuPathDB" id="ToxoDB:cyc_08302"/>
<accession>A0A1D3D6E8</accession>
<dbReference type="VEuPathDB" id="ToxoDB:LOC113147282"/>
<feature type="compositionally biased region" description="Polar residues" evidence="1">
    <location>
        <begin position="1"/>
        <end position="12"/>
    </location>
</feature>
<organism evidence="2 3">
    <name type="scientific">Cyclospora cayetanensis</name>
    <dbReference type="NCBI Taxonomy" id="88456"/>
    <lineage>
        <taxon>Eukaryota</taxon>
        <taxon>Sar</taxon>
        <taxon>Alveolata</taxon>
        <taxon>Apicomplexa</taxon>
        <taxon>Conoidasida</taxon>
        <taxon>Coccidia</taxon>
        <taxon>Eucoccidiorida</taxon>
        <taxon>Eimeriorina</taxon>
        <taxon>Eimeriidae</taxon>
        <taxon>Cyclospora</taxon>
    </lineage>
</organism>
<feature type="compositionally biased region" description="Basic and acidic residues" evidence="1">
    <location>
        <begin position="473"/>
        <end position="490"/>
    </location>
</feature>
<dbReference type="EMBL" id="JROU02000536">
    <property type="protein sequence ID" value="OEH79022.1"/>
    <property type="molecule type" value="Genomic_DNA"/>
</dbReference>
<feature type="region of interest" description="Disordered" evidence="1">
    <location>
        <begin position="472"/>
        <end position="491"/>
    </location>
</feature>
<reference evidence="2 3" key="1">
    <citation type="journal article" date="2016" name="BMC Genomics">
        <title>Comparative genomics reveals Cyclospora cayetanensis possesses coccidia-like metabolism and invasion components but unique surface antigens.</title>
        <authorList>
            <person name="Liu S."/>
            <person name="Wang L."/>
            <person name="Zheng H."/>
            <person name="Xu Z."/>
            <person name="Roellig D.M."/>
            <person name="Li N."/>
            <person name="Frace M.A."/>
            <person name="Tang K."/>
            <person name="Arrowood M.J."/>
            <person name="Moss D.M."/>
            <person name="Zhang L."/>
            <person name="Feng Y."/>
            <person name="Xiao L."/>
        </authorList>
    </citation>
    <scope>NUCLEOTIDE SEQUENCE [LARGE SCALE GENOMIC DNA]</scope>
    <source>
        <strain evidence="2 3">CHN_HEN01</strain>
    </source>
</reference>
<feature type="region of interest" description="Disordered" evidence="1">
    <location>
        <begin position="106"/>
        <end position="131"/>
    </location>
</feature>
<keyword evidence="3" id="KW-1185">Reference proteome</keyword>
<gene>
    <name evidence="2" type="ORF">cyc_08302</name>
</gene>
<protein>
    <submittedName>
        <fullName evidence="2">Uncharacterized protein</fullName>
    </submittedName>
</protein>
<dbReference type="Proteomes" id="UP000095192">
    <property type="component" value="Unassembled WGS sequence"/>
</dbReference>
<evidence type="ECO:0000313" key="2">
    <source>
        <dbReference type="EMBL" id="OEH79022.1"/>
    </source>
</evidence>
<evidence type="ECO:0000256" key="1">
    <source>
        <dbReference type="SAM" id="MobiDB-lite"/>
    </source>
</evidence>
<feature type="region of interest" description="Disordered" evidence="1">
    <location>
        <begin position="262"/>
        <end position="285"/>
    </location>
</feature>
<feature type="compositionally biased region" description="Low complexity" evidence="1">
    <location>
        <begin position="268"/>
        <end position="280"/>
    </location>
</feature>
<feature type="compositionally biased region" description="Low complexity" evidence="1">
    <location>
        <begin position="50"/>
        <end position="75"/>
    </location>
</feature>
<evidence type="ECO:0000313" key="3">
    <source>
        <dbReference type="Proteomes" id="UP000095192"/>
    </source>
</evidence>
<sequence length="570" mass="58809">MRGSQQGENAEQQHVADAEGGIFPSDPAAPAAPPATCLSSGLEESFSKKTPPGIGAPPATAPPSAAWRAAAQTATDGGSTAAAVAHGEAALQTGQTASAAASAAAVETPQSPQSPCSKKAKLKAKRRHFTAPPQVNLRESDAAVAEADAAPSGALVMAGGGSSKKLLLPQLGPLRAAAEALTAFDFSSFAAVAQQRGNSDAEMRPANSQGATGDTGAATNREVWIRLLCRCPVVPLQLSFSHSARRADAACPSLRQQQPFDASRGDDTCAAASPSAATGASDDEQAVHDIASKRSRSCTVDRRRHPSNNCAISNKSNYGISSNNDNYGISSNKNNCGISNNENNCGISNNENNCGIRNNENNCGISNNESNCGISNNENNGISNNENNLPHHSPAYRSSRSSLADQSVAVIANKNAVAAAAAAAENERGSRAHWCECFVSIHCSSSSEAFPTSSAAAEAAPAPPFTAALDSKSMQEREEGGGDALGKAEAEDGGGLMTATGKSATAAIARAAALAAYCSNSNRCRFTLQVLQIPETVSLENSVDELMAKQNFLMELKKRVQKNPQMRDTL</sequence>